<proteinExistence type="predicted"/>
<organism evidence="1 2">
    <name type="scientific">Penicillium citrinum</name>
    <dbReference type="NCBI Taxonomy" id="5077"/>
    <lineage>
        <taxon>Eukaryota</taxon>
        <taxon>Fungi</taxon>
        <taxon>Dikarya</taxon>
        <taxon>Ascomycota</taxon>
        <taxon>Pezizomycotina</taxon>
        <taxon>Eurotiomycetes</taxon>
        <taxon>Eurotiomycetidae</taxon>
        <taxon>Eurotiales</taxon>
        <taxon>Aspergillaceae</taxon>
        <taxon>Penicillium</taxon>
    </lineage>
</organism>
<dbReference type="RefSeq" id="XP_056500187.1">
    <property type="nucleotide sequence ID" value="XM_056644949.1"/>
</dbReference>
<dbReference type="Proteomes" id="UP001147733">
    <property type="component" value="Unassembled WGS sequence"/>
</dbReference>
<dbReference type="OrthoDB" id="4354973at2759"/>
<reference evidence="1" key="1">
    <citation type="submission" date="2022-11" db="EMBL/GenBank/DDBJ databases">
        <authorList>
            <person name="Petersen C."/>
        </authorList>
    </citation>
    <scope>NUCLEOTIDE SEQUENCE</scope>
    <source>
        <strain evidence="1">IBT 23319</strain>
    </source>
</reference>
<dbReference type="EMBL" id="JAPQKT010000005">
    <property type="protein sequence ID" value="KAJ5231443.1"/>
    <property type="molecule type" value="Genomic_DNA"/>
</dbReference>
<keyword evidence="2" id="KW-1185">Reference proteome</keyword>
<evidence type="ECO:0000313" key="2">
    <source>
        <dbReference type="Proteomes" id="UP001147733"/>
    </source>
</evidence>
<name>A0A9W9TMB3_PENCI</name>
<sequence>MSEIRRFVDESEFLKVRASIVLTLNQWSHPLMKTGHFREFMANQIRAMAIVIDEFALLYDQSLTGPCFMERCYRLAHVLTMISTLVEVLNNIFMRARVFALNMFNVFADQIGRLTLHGYDYSDEHAMIMAEKAKSETHFFDGRYSDADCEAIRNKLEELWNYLHWFKPDCRCHNCEWEFELKNELDRRFEQNMITSERLIAESLRIEPFQPERSQPAPFQTDPLEIDPFDDPFNFGPFRIESGEPQRHSIEPFQTEASGSQSMNTEPLVTQNFNIEAFIESLKFEGAELHNLPYIKTEPIEPGLDNTPYIKTEPMEAELYNSSYIKRELIETETYNSPYIKAESFQGESPRIKTEPVETDLYNTPFIKSEP</sequence>
<reference evidence="1" key="2">
    <citation type="journal article" date="2023" name="IMA Fungus">
        <title>Comparative genomic study of the Penicillium genus elucidates a diverse pangenome and 15 lateral gene transfer events.</title>
        <authorList>
            <person name="Petersen C."/>
            <person name="Sorensen T."/>
            <person name="Nielsen M.R."/>
            <person name="Sondergaard T.E."/>
            <person name="Sorensen J.L."/>
            <person name="Fitzpatrick D.A."/>
            <person name="Frisvad J.C."/>
            <person name="Nielsen K.L."/>
        </authorList>
    </citation>
    <scope>NUCLEOTIDE SEQUENCE</scope>
    <source>
        <strain evidence="1">IBT 23319</strain>
    </source>
</reference>
<accession>A0A9W9TMB3</accession>
<protein>
    <submittedName>
        <fullName evidence="1">Uncharacterized protein</fullName>
    </submittedName>
</protein>
<dbReference type="AlphaFoldDB" id="A0A9W9TMB3"/>
<gene>
    <name evidence="1" type="ORF">N7469_006031</name>
</gene>
<evidence type="ECO:0000313" key="1">
    <source>
        <dbReference type="EMBL" id="KAJ5231443.1"/>
    </source>
</evidence>
<comment type="caution">
    <text evidence="1">The sequence shown here is derived from an EMBL/GenBank/DDBJ whole genome shotgun (WGS) entry which is preliminary data.</text>
</comment>
<dbReference type="GeneID" id="81384116"/>